<evidence type="ECO:0000313" key="1">
    <source>
        <dbReference type="EMBL" id="SHK93528.1"/>
    </source>
</evidence>
<name>A0A1M6WIK0_9FIRM</name>
<dbReference type="EMBL" id="FQZY01000112">
    <property type="protein sequence ID" value="SHK93528.1"/>
    <property type="molecule type" value="Genomic_DNA"/>
</dbReference>
<dbReference type="OrthoDB" id="1860856at2"/>
<dbReference type="AlphaFoldDB" id="A0A1M6WIK0"/>
<dbReference type="RefSeq" id="WP_073113264.1">
    <property type="nucleotide sequence ID" value="NZ_FQZY01000112.1"/>
</dbReference>
<evidence type="ECO:0000313" key="2">
    <source>
        <dbReference type="Proteomes" id="UP000184301"/>
    </source>
</evidence>
<reference evidence="1 2" key="1">
    <citation type="submission" date="2016-11" db="EMBL/GenBank/DDBJ databases">
        <authorList>
            <person name="Jaros S."/>
            <person name="Januszkiewicz K."/>
            <person name="Wedrychowicz H."/>
        </authorList>
    </citation>
    <scope>NUCLEOTIDE SEQUENCE [LARGE SCALE GENOMIC DNA]</scope>
    <source>
        <strain evidence="1 2">DSM 15480</strain>
    </source>
</reference>
<dbReference type="SUPFAM" id="SSF47413">
    <property type="entry name" value="lambda repressor-like DNA-binding domains"/>
    <property type="match status" value="1"/>
</dbReference>
<organism evidence="1 2">
    <name type="scientific">Hespellia stercorisuis DSM 15480</name>
    <dbReference type="NCBI Taxonomy" id="1121950"/>
    <lineage>
        <taxon>Bacteria</taxon>
        <taxon>Bacillati</taxon>
        <taxon>Bacillota</taxon>
        <taxon>Clostridia</taxon>
        <taxon>Lachnospirales</taxon>
        <taxon>Lachnospiraceae</taxon>
        <taxon>Hespellia</taxon>
    </lineage>
</organism>
<gene>
    <name evidence="1" type="ORF">SAMN02745243_04025</name>
</gene>
<sequence length="469" mass="54283">MSAFSDKCKKMIKENGTTVYRLSIETGLERTALQRMVNGQRIPNVDFVNQFISALRIPRKDKSELLELYQCESTGETTYYNRRYIRRIINNMIIEAYNNDIPDSNRLSDNADQLLSSKLEVVLNDVLEEGIKNNNDDSIKTNYPITNASFIRSVLRLSKKYTNTVKIQHMFSMKIKPEEVMHNLKTLNYMLPLVNSQYLEYEGYFQYSRMEDNGYSLMLYPFYIMTNNCVLLFNNTLSEYILVKVPELVSHYHTEFEKILSNSIPLIEIAESNSDALIKYGLFEYKKQTTKVIIESQPCFSDMMSEESFLSILKERASLLYDLGKNIVNSGVFKYSEGVCLFSKEGIIRFCETGKFEGQIGAFLPPLEISERKQALQYLLNEYSTKKKKLLLMEDEWLSPREVYFEVTGNSRVDIVNMTDLQNIKFFKVVDSNIGTAFTDFASALAESEYVCTEEETEAFLNSILMKLP</sequence>
<dbReference type="InterPro" id="IPR010982">
    <property type="entry name" value="Lambda_DNA-bd_dom_sf"/>
</dbReference>
<dbReference type="Proteomes" id="UP000184301">
    <property type="component" value="Unassembled WGS sequence"/>
</dbReference>
<protein>
    <submittedName>
        <fullName evidence="1">Uncharacterized protein</fullName>
    </submittedName>
</protein>
<accession>A0A1M6WIK0</accession>
<dbReference type="GO" id="GO:0003677">
    <property type="term" value="F:DNA binding"/>
    <property type="evidence" value="ECO:0007669"/>
    <property type="project" value="InterPro"/>
</dbReference>
<dbReference type="STRING" id="1121950.SAMN02745243_04025"/>
<proteinExistence type="predicted"/>
<keyword evidence="2" id="KW-1185">Reference proteome</keyword>